<feature type="transmembrane region" description="Helical" evidence="7">
    <location>
        <begin position="721"/>
        <end position="743"/>
    </location>
</feature>
<dbReference type="Gene3D" id="1.10.3720.10">
    <property type="entry name" value="MetI-like"/>
    <property type="match status" value="1"/>
</dbReference>
<evidence type="ECO:0000256" key="5">
    <source>
        <dbReference type="ARBA" id="ARBA00022989"/>
    </source>
</evidence>
<dbReference type="Pfam" id="PF13416">
    <property type="entry name" value="SBP_bac_8"/>
    <property type="match status" value="1"/>
</dbReference>
<evidence type="ECO:0000313" key="9">
    <source>
        <dbReference type="EMBL" id="QEG36571.1"/>
    </source>
</evidence>
<dbReference type="PROSITE" id="PS51257">
    <property type="entry name" value="PROKAR_LIPOPROTEIN"/>
    <property type="match status" value="1"/>
</dbReference>
<dbReference type="PROSITE" id="PS50928">
    <property type="entry name" value="ABC_TM1"/>
    <property type="match status" value="1"/>
</dbReference>
<accession>A0A5B9QR13</accession>
<dbReference type="RefSeq" id="WP_148074898.1">
    <property type="nucleotide sequence ID" value="NZ_CP042913.1"/>
</dbReference>
<evidence type="ECO:0000256" key="1">
    <source>
        <dbReference type="ARBA" id="ARBA00004651"/>
    </source>
</evidence>
<protein>
    <submittedName>
        <fullName evidence="9">Maltose transport system permease protein MalF</fullName>
    </submittedName>
</protein>
<evidence type="ECO:0000256" key="6">
    <source>
        <dbReference type="ARBA" id="ARBA00023136"/>
    </source>
</evidence>
<keyword evidence="6 7" id="KW-0472">Membrane</keyword>
<dbReference type="EMBL" id="CP042913">
    <property type="protein sequence ID" value="QEG36571.1"/>
    <property type="molecule type" value="Genomic_DNA"/>
</dbReference>
<reference evidence="9 10" key="1">
    <citation type="submission" date="2019-08" db="EMBL/GenBank/DDBJ databases">
        <title>Deep-cultivation of Planctomycetes and their phenomic and genomic characterization uncovers novel biology.</title>
        <authorList>
            <person name="Wiegand S."/>
            <person name="Jogler M."/>
            <person name="Boedeker C."/>
            <person name="Pinto D."/>
            <person name="Vollmers J."/>
            <person name="Rivas-Marin E."/>
            <person name="Kohn T."/>
            <person name="Peeters S.H."/>
            <person name="Heuer A."/>
            <person name="Rast P."/>
            <person name="Oberbeckmann S."/>
            <person name="Bunk B."/>
            <person name="Jeske O."/>
            <person name="Meyerdierks A."/>
            <person name="Storesund J.E."/>
            <person name="Kallscheuer N."/>
            <person name="Luecker S."/>
            <person name="Lage O.M."/>
            <person name="Pohl T."/>
            <person name="Merkel B.J."/>
            <person name="Hornburger P."/>
            <person name="Mueller R.-W."/>
            <person name="Bruemmer F."/>
            <person name="Labrenz M."/>
            <person name="Spormann A.M."/>
            <person name="Op den Camp H."/>
            <person name="Overmann J."/>
            <person name="Amann R."/>
            <person name="Jetten M.S.M."/>
            <person name="Mascher T."/>
            <person name="Medema M.H."/>
            <person name="Devos D.P."/>
            <person name="Kaster A.-K."/>
            <person name="Ovreas L."/>
            <person name="Rohde M."/>
            <person name="Galperin M.Y."/>
            <person name="Jogler C."/>
        </authorList>
    </citation>
    <scope>NUCLEOTIDE SEQUENCE [LARGE SCALE GENOMIC DNA]</scope>
    <source>
        <strain evidence="9 10">Pr1d</strain>
    </source>
</reference>
<comment type="similarity">
    <text evidence="7">Belongs to the binding-protein-dependent transport system permease family.</text>
</comment>
<dbReference type="Pfam" id="PF00528">
    <property type="entry name" value="BPD_transp_1"/>
    <property type="match status" value="1"/>
</dbReference>
<dbReference type="SUPFAM" id="SSF53850">
    <property type="entry name" value="Periplasmic binding protein-like II"/>
    <property type="match status" value="1"/>
</dbReference>
<dbReference type="InterPro" id="IPR006059">
    <property type="entry name" value="SBP"/>
</dbReference>
<dbReference type="SUPFAM" id="SSF161098">
    <property type="entry name" value="MetI-like"/>
    <property type="match status" value="1"/>
</dbReference>
<gene>
    <name evidence="9" type="primary">malF</name>
    <name evidence="9" type="ORF">Pr1d_38850</name>
</gene>
<feature type="transmembrane region" description="Helical" evidence="7">
    <location>
        <begin position="532"/>
        <end position="553"/>
    </location>
</feature>
<dbReference type="InterPro" id="IPR000515">
    <property type="entry name" value="MetI-like"/>
</dbReference>
<dbReference type="PANTHER" id="PTHR30193:SF41">
    <property type="entry name" value="DIACETYLCHITOBIOSE UPTAKE SYSTEM PERMEASE PROTEIN NGCF"/>
    <property type="match status" value="1"/>
</dbReference>
<dbReference type="AlphaFoldDB" id="A0A5B9QR13"/>
<dbReference type="InterPro" id="IPR035906">
    <property type="entry name" value="MetI-like_sf"/>
</dbReference>
<feature type="transmembrane region" description="Helical" evidence="7">
    <location>
        <begin position="432"/>
        <end position="451"/>
    </location>
</feature>
<keyword evidence="3" id="KW-1003">Cell membrane</keyword>
<feature type="domain" description="ABC transmembrane type-1" evidence="8">
    <location>
        <begin position="528"/>
        <end position="742"/>
    </location>
</feature>
<evidence type="ECO:0000256" key="2">
    <source>
        <dbReference type="ARBA" id="ARBA00022448"/>
    </source>
</evidence>
<dbReference type="PANTHER" id="PTHR30193">
    <property type="entry name" value="ABC TRANSPORTER PERMEASE PROTEIN"/>
    <property type="match status" value="1"/>
</dbReference>
<feature type="transmembrane region" description="Helical" evidence="7">
    <location>
        <begin position="471"/>
        <end position="490"/>
    </location>
</feature>
<feature type="transmembrane region" description="Helical" evidence="7">
    <location>
        <begin position="565"/>
        <end position="585"/>
    </location>
</feature>
<dbReference type="GO" id="GO:0055085">
    <property type="term" value="P:transmembrane transport"/>
    <property type="evidence" value="ECO:0007669"/>
    <property type="project" value="InterPro"/>
</dbReference>
<evidence type="ECO:0000256" key="7">
    <source>
        <dbReference type="RuleBase" id="RU363032"/>
    </source>
</evidence>
<organism evidence="9 10">
    <name type="scientific">Bythopirellula goksoeyrii</name>
    <dbReference type="NCBI Taxonomy" id="1400387"/>
    <lineage>
        <taxon>Bacteria</taxon>
        <taxon>Pseudomonadati</taxon>
        <taxon>Planctomycetota</taxon>
        <taxon>Planctomycetia</taxon>
        <taxon>Pirellulales</taxon>
        <taxon>Lacipirellulaceae</taxon>
        <taxon>Bythopirellula</taxon>
    </lineage>
</organism>
<dbReference type="OrthoDB" id="9761387at2"/>
<comment type="subcellular location">
    <subcellularLocation>
        <location evidence="1 7">Cell membrane</location>
        <topology evidence="1 7">Multi-pass membrane protein</topology>
    </subcellularLocation>
</comment>
<dbReference type="KEGG" id="bgok:Pr1d_38850"/>
<dbReference type="Gene3D" id="3.40.190.10">
    <property type="entry name" value="Periplasmic binding protein-like II"/>
    <property type="match status" value="2"/>
</dbReference>
<evidence type="ECO:0000256" key="3">
    <source>
        <dbReference type="ARBA" id="ARBA00022475"/>
    </source>
</evidence>
<keyword evidence="10" id="KW-1185">Reference proteome</keyword>
<dbReference type="Proteomes" id="UP000323917">
    <property type="component" value="Chromosome"/>
</dbReference>
<keyword evidence="5 7" id="KW-1133">Transmembrane helix</keyword>
<evidence type="ECO:0000313" key="10">
    <source>
        <dbReference type="Proteomes" id="UP000323917"/>
    </source>
</evidence>
<dbReference type="InterPro" id="IPR051393">
    <property type="entry name" value="ABC_transporter_permease"/>
</dbReference>
<dbReference type="GO" id="GO:0005886">
    <property type="term" value="C:plasma membrane"/>
    <property type="evidence" value="ECO:0007669"/>
    <property type="project" value="UniProtKB-SubCell"/>
</dbReference>
<sequence>MGSQSRGGQCILTLFALAYLFLLGGCSQNDPRRSITLWHQMVPRDRVMLDKLVEEFEAAHPEIDVRTLYKETEELRSGFQTAALAGIGPELVYGPSDVLGTFHAMGIVGDMSPWVNSEEAGEFVEGALTYLPAPNDSEHRMLLQVPDRFGNHLALVYNRKFIAEPPVTTAEMVDLAVANTLDSDRDGRQDRYGLVWNFVEPFFAIPFLTGYGAWVFDESGQPVPALDTPESVSAYQFILSLQQEHGVVPRNCDYETADSLFKSGKAAMIINGDWSWTDYLETEEIDAAIAPLPVVSATGKPMAPMISPKGYSLNALVSPQATEDAMQFVQFMTSSESQRKFMELVRILPSRKKLLDDPLIREDPTLAASKEQFDRGRIMPVDVEMRAVWDAMRPPYQTLLGGNTTPAAAARQMQQNALHSIEIIQQESVSTAFLWLWQLAGLAICGGLVFWQRKSLMGLLPDMRRQPFTYLLIAPALVVMFATVVFPFFYNVLLSLSNMSLHNFQEWSIVGLRNYVDVFTEAKFFGVLLKTLVWTVVNVVFHVGIGVALAIALNGPIRGKPLYRVLLIIPWAVPAYITALTWRSMFHYDYGAVNLLLGEFLGIPPLNWLGEPGLAFTACIVANVWLGYPFMMVIALGGLQGIPQELYEAARIDGANRWQQFRNVTLPLLKPVLAPAVVLGGIWTFNNLNVIWLVSNGGEPADQTHILVSYVYKAVFSFYRYGYGAALSMVIFVLLLAVSLYSLHRTRATESVYT</sequence>
<evidence type="ECO:0000259" key="8">
    <source>
        <dbReference type="PROSITE" id="PS50928"/>
    </source>
</evidence>
<evidence type="ECO:0000256" key="4">
    <source>
        <dbReference type="ARBA" id="ARBA00022692"/>
    </source>
</evidence>
<feature type="transmembrane region" description="Helical" evidence="7">
    <location>
        <begin position="614"/>
        <end position="642"/>
    </location>
</feature>
<feature type="transmembrane region" description="Helical" evidence="7">
    <location>
        <begin position="663"/>
        <end position="685"/>
    </location>
</feature>
<keyword evidence="4 7" id="KW-0812">Transmembrane</keyword>
<proteinExistence type="inferred from homology"/>
<dbReference type="CDD" id="cd06261">
    <property type="entry name" value="TM_PBP2"/>
    <property type="match status" value="1"/>
</dbReference>
<name>A0A5B9QR13_9BACT</name>
<keyword evidence="2 7" id="KW-0813">Transport</keyword>